<reference evidence="2 3" key="1">
    <citation type="submission" date="2019-05" db="EMBL/GenBank/DDBJ databases">
        <title>Another draft genome of Portunus trituberculatus and its Hox gene families provides insights of decapod evolution.</title>
        <authorList>
            <person name="Jeong J.-H."/>
            <person name="Song I."/>
            <person name="Kim S."/>
            <person name="Choi T."/>
            <person name="Kim D."/>
            <person name="Ryu S."/>
            <person name="Kim W."/>
        </authorList>
    </citation>
    <scope>NUCLEOTIDE SEQUENCE [LARGE SCALE GENOMIC DNA]</scope>
    <source>
        <tissue evidence="2">Muscle</tissue>
    </source>
</reference>
<accession>A0A5B7I6Z3</accession>
<keyword evidence="3" id="KW-1185">Reference proteome</keyword>
<comment type="caution">
    <text evidence="2">The sequence shown here is derived from an EMBL/GenBank/DDBJ whole genome shotgun (WGS) entry which is preliminary data.</text>
</comment>
<dbReference type="EMBL" id="VSRR010047499">
    <property type="protein sequence ID" value="MPC78063.1"/>
    <property type="molecule type" value="Genomic_DNA"/>
</dbReference>
<protein>
    <submittedName>
        <fullName evidence="2">Uncharacterized protein</fullName>
    </submittedName>
</protein>
<evidence type="ECO:0000313" key="2">
    <source>
        <dbReference type="EMBL" id="MPC78063.1"/>
    </source>
</evidence>
<sequence>MIQWTSEPALVAMAQAKKTVNLRFASKSKGEEGGAATRARVERDLRHDERRSKREEQERAK</sequence>
<evidence type="ECO:0000313" key="3">
    <source>
        <dbReference type="Proteomes" id="UP000324222"/>
    </source>
</evidence>
<evidence type="ECO:0000256" key="1">
    <source>
        <dbReference type="SAM" id="MobiDB-lite"/>
    </source>
</evidence>
<gene>
    <name evidence="2" type="ORF">E2C01_072537</name>
</gene>
<dbReference type="AlphaFoldDB" id="A0A5B7I6Z3"/>
<dbReference type="Proteomes" id="UP000324222">
    <property type="component" value="Unassembled WGS sequence"/>
</dbReference>
<name>A0A5B7I6Z3_PORTR</name>
<feature type="compositionally biased region" description="Basic and acidic residues" evidence="1">
    <location>
        <begin position="39"/>
        <end position="61"/>
    </location>
</feature>
<feature type="region of interest" description="Disordered" evidence="1">
    <location>
        <begin position="24"/>
        <end position="61"/>
    </location>
</feature>
<organism evidence="2 3">
    <name type="scientific">Portunus trituberculatus</name>
    <name type="common">Swimming crab</name>
    <name type="synonym">Neptunus trituberculatus</name>
    <dbReference type="NCBI Taxonomy" id="210409"/>
    <lineage>
        <taxon>Eukaryota</taxon>
        <taxon>Metazoa</taxon>
        <taxon>Ecdysozoa</taxon>
        <taxon>Arthropoda</taxon>
        <taxon>Crustacea</taxon>
        <taxon>Multicrustacea</taxon>
        <taxon>Malacostraca</taxon>
        <taxon>Eumalacostraca</taxon>
        <taxon>Eucarida</taxon>
        <taxon>Decapoda</taxon>
        <taxon>Pleocyemata</taxon>
        <taxon>Brachyura</taxon>
        <taxon>Eubrachyura</taxon>
        <taxon>Portunoidea</taxon>
        <taxon>Portunidae</taxon>
        <taxon>Portuninae</taxon>
        <taxon>Portunus</taxon>
    </lineage>
</organism>
<proteinExistence type="predicted"/>